<evidence type="ECO:0000259" key="4">
    <source>
        <dbReference type="Pfam" id="PF02551"/>
    </source>
</evidence>
<dbReference type="InterPro" id="IPR025652">
    <property type="entry name" value="TesB_C"/>
</dbReference>
<dbReference type="RefSeq" id="WP_311657950.1">
    <property type="nucleotide sequence ID" value="NZ_JAVRHY010000004.1"/>
</dbReference>
<evidence type="ECO:0000256" key="1">
    <source>
        <dbReference type="ARBA" id="ARBA00006538"/>
    </source>
</evidence>
<comment type="caution">
    <text evidence="6">The sequence shown here is derived from an EMBL/GenBank/DDBJ whole genome shotgun (WGS) entry which is preliminary data.</text>
</comment>
<feature type="region of interest" description="Disordered" evidence="3">
    <location>
        <begin position="116"/>
        <end position="135"/>
    </location>
</feature>
<dbReference type="InterPro" id="IPR042171">
    <property type="entry name" value="Acyl-CoA_hotdog"/>
</dbReference>
<dbReference type="NCBIfam" id="TIGR00189">
    <property type="entry name" value="tesB"/>
    <property type="match status" value="1"/>
</dbReference>
<keyword evidence="2" id="KW-0378">Hydrolase</keyword>
<reference evidence="6 7" key="1">
    <citation type="submission" date="2023-09" db="EMBL/GenBank/DDBJ databases">
        <authorList>
            <person name="Rey-Velasco X."/>
        </authorList>
    </citation>
    <scope>NUCLEOTIDE SEQUENCE [LARGE SCALE GENOMIC DNA]</scope>
    <source>
        <strain evidence="6 7">P385</strain>
    </source>
</reference>
<dbReference type="InterPro" id="IPR029069">
    <property type="entry name" value="HotDog_dom_sf"/>
</dbReference>
<evidence type="ECO:0000313" key="6">
    <source>
        <dbReference type="EMBL" id="MDT0617961.1"/>
    </source>
</evidence>
<evidence type="ECO:0000259" key="5">
    <source>
        <dbReference type="Pfam" id="PF13622"/>
    </source>
</evidence>
<sequence length="296" mass="32979">MSDTPSRVLQDLVDLLDLENIEVNLFRGESRDLGGKSVFGGQVLGQALVAATRTVDEGVAHSLHAYFLRPGAMDAPIVYEVDRVRDGRSFAARRVQAIQHGRPICSVIASFQQPEEGASHQAAMPEVPSPESLAPQSELRRKWMDDAGPLPERLQWALTRPLALEFRPVNPWNGLDPDAREPQQQIWFKAAGPLPAEPVLHRCMLAYASDYNLLTTALLPHRMSFLQPDMVVASIDHALWFHRTPRVDDWLLYDMDSPAASGARGLTFGRIFSRDGDLVASVAQENLMRRIDGKRD</sequence>
<dbReference type="CDD" id="cd03445">
    <property type="entry name" value="Thioesterase_II_repeat2"/>
    <property type="match status" value="1"/>
</dbReference>
<dbReference type="Gene3D" id="2.40.160.210">
    <property type="entry name" value="Acyl-CoA thioesterase, double hotdog domain"/>
    <property type="match status" value="1"/>
</dbReference>
<comment type="similarity">
    <text evidence="1">Belongs to the C/M/P thioester hydrolase family.</text>
</comment>
<gene>
    <name evidence="6" type="primary">tesB</name>
    <name evidence="6" type="ORF">RM531_05710</name>
</gene>
<dbReference type="PANTHER" id="PTHR11066:SF34">
    <property type="entry name" value="ACYL-COENZYME A THIOESTERASE 8"/>
    <property type="match status" value="1"/>
</dbReference>
<organism evidence="6 7">
    <name type="scientific">Spectribacter acetivorans</name>
    <dbReference type="NCBI Taxonomy" id="3075603"/>
    <lineage>
        <taxon>Bacteria</taxon>
        <taxon>Pseudomonadati</taxon>
        <taxon>Pseudomonadota</taxon>
        <taxon>Gammaproteobacteria</taxon>
        <taxon>Salinisphaerales</taxon>
        <taxon>Salinisphaeraceae</taxon>
        <taxon>Spectribacter</taxon>
    </lineage>
</organism>
<protein>
    <submittedName>
        <fullName evidence="6">Acyl-CoA thioesterase II</fullName>
    </submittedName>
</protein>
<feature type="domain" description="Acyl-CoA thioesterase-like N-terminal HotDog" evidence="5">
    <location>
        <begin position="35"/>
        <end position="112"/>
    </location>
</feature>
<dbReference type="SUPFAM" id="SSF54637">
    <property type="entry name" value="Thioesterase/thiol ester dehydrase-isomerase"/>
    <property type="match status" value="2"/>
</dbReference>
<feature type="domain" description="Acyl-CoA thioesterase 2 C-terminal" evidence="4">
    <location>
        <begin position="181"/>
        <end position="286"/>
    </location>
</feature>
<evidence type="ECO:0000256" key="2">
    <source>
        <dbReference type="ARBA" id="ARBA00022801"/>
    </source>
</evidence>
<dbReference type="EMBL" id="JAVRHY010000004">
    <property type="protein sequence ID" value="MDT0617961.1"/>
    <property type="molecule type" value="Genomic_DNA"/>
</dbReference>
<dbReference type="InterPro" id="IPR049449">
    <property type="entry name" value="TesB_ACOT8-like_N"/>
</dbReference>
<dbReference type="Pfam" id="PF13622">
    <property type="entry name" value="4HBT_3"/>
    <property type="match status" value="1"/>
</dbReference>
<keyword evidence="7" id="KW-1185">Reference proteome</keyword>
<dbReference type="PANTHER" id="PTHR11066">
    <property type="entry name" value="ACYL-COA THIOESTERASE"/>
    <property type="match status" value="1"/>
</dbReference>
<evidence type="ECO:0000256" key="3">
    <source>
        <dbReference type="SAM" id="MobiDB-lite"/>
    </source>
</evidence>
<name>A0ABU3B696_9GAMM</name>
<dbReference type="CDD" id="cd03444">
    <property type="entry name" value="Thioesterase_II_repeat1"/>
    <property type="match status" value="1"/>
</dbReference>
<evidence type="ECO:0000313" key="7">
    <source>
        <dbReference type="Proteomes" id="UP001259982"/>
    </source>
</evidence>
<dbReference type="InterPro" id="IPR003703">
    <property type="entry name" value="Acyl_CoA_thio"/>
</dbReference>
<accession>A0ABU3B696</accession>
<dbReference type="Proteomes" id="UP001259982">
    <property type="component" value="Unassembled WGS sequence"/>
</dbReference>
<proteinExistence type="inferred from homology"/>
<dbReference type="Pfam" id="PF02551">
    <property type="entry name" value="Acyl_CoA_thio"/>
    <property type="match status" value="1"/>
</dbReference>